<dbReference type="AlphaFoldDB" id="A0A2T5LZJ6"/>
<dbReference type="RefSeq" id="XP_040753099.1">
    <property type="nucleotide sequence ID" value="XM_040899854.1"/>
</dbReference>
<comment type="caution">
    <text evidence="1">The sequence shown here is derived from an EMBL/GenBank/DDBJ whole genome shotgun (WGS) entry which is preliminary data.</text>
</comment>
<dbReference type="GeneID" id="63816736"/>
<proteinExistence type="predicted"/>
<sequence length="162" mass="17184">MILAIMGVSSEKIVGISIEAAGSCWAGPRDRRSSGKHKCFILDPDQQQFFLKNGSSKRQRRSIIGNGCVSSILGSKRSEIYPDSVNISGHNEDASIVRGPLLGGLQAPRLIWGGIGAGRGPQQIPQQSGLVKESKPPSAIVSGCRAVLRIRLGCEMSTALSD</sequence>
<reference evidence="1 2" key="1">
    <citation type="journal article" date="2018" name="Proc. Natl. Acad. Sci. U.S.A.">
        <title>Linking secondary metabolites to gene clusters through genome sequencing of six diverse Aspergillus species.</title>
        <authorList>
            <person name="Kaerboelling I."/>
            <person name="Vesth T.C."/>
            <person name="Frisvad J.C."/>
            <person name="Nybo J.L."/>
            <person name="Theobald S."/>
            <person name="Kuo A."/>
            <person name="Bowyer P."/>
            <person name="Matsuda Y."/>
            <person name="Mondo S."/>
            <person name="Lyhne E.K."/>
            <person name="Kogle M.E."/>
            <person name="Clum A."/>
            <person name="Lipzen A."/>
            <person name="Salamov A."/>
            <person name="Ngan C.Y."/>
            <person name="Daum C."/>
            <person name="Chiniquy J."/>
            <person name="Barry K."/>
            <person name="LaButti K."/>
            <person name="Haridas S."/>
            <person name="Simmons B.A."/>
            <person name="Magnuson J.K."/>
            <person name="Mortensen U.H."/>
            <person name="Larsen T.O."/>
            <person name="Grigoriev I.V."/>
            <person name="Baker S.E."/>
            <person name="Andersen M.R."/>
        </authorList>
    </citation>
    <scope>NUCLEOTIDE SEQUENCE [LARGE SCALE GENOMIC DNA]</scope>
    <source>
        <strain evidence="1 2">IBT 24754</strain>
    </source>
</reference>
<organism evidence="1 2">
    <name type="scientific">Aspergillus ochraceoroseus IBT 24754</name>
    <dbReference type="NCBI Taxonomy" id="1392256"/>
    <lineage>
        <taxon>Eukaryota</taxon>
        <taxon>Fungi</taxon>
        <taxon>Dikarya</taxon>
        <taxon>Ascomycota</taxon>
        <taxon>Pezizomycotina</taxon>
        <taxon>Eurotiomycetes</taxon>
        <taxon>Eurotiomycetidae</taxon>
        <taxon>Eurotiales</taxon>
        <taxon>Aspergillaceae</taxon>
        <taxon>Aspergillus</taxon>
        <taxon>Aspergillus subgen. Nidulantes</taxon>
    </lineage>
</organism>
<protein>
    <submittedName>
        <fullName evidence="1">Uncharacterized protein</fullName>
    </submittedName>
</protein>
<gene>
    <name evidence="1" type="ORF">P175DRAFT_0531227</name>
</gene>
<dbReference type="VEuPathDB" id="FungiDB:P175DRAFT_0531227"/>
<evidence type="ECO:0000313" key="2">
    <source>
        <dbReference type="Proteomes" id="UP000244073"/>
    </source>
</evidence>
<accession>A0A2T5LZJ6</accession>
<name>A0A2T5LZJ6_9EURO</name>
<dbReference type="Proteomes" id="UP000244073">
    <property type="component" value="Unassembled WGS sequence"/>
</dbReference>
<dbReference type="EMBL" id="MSFN02000003">
    <property type="protein sequence ID" value="PTU21707.1"/>
    <property type="molecule type" value="Genomic_DNA"/>
</dbReference>
<evidence type="ECO:0000313" key="1">
    <source>
        <dbReference type="EMBL" id="PTU21707.1"/>
    </source>
</evidence>